<sequence>MKTVLTLLWLGCLLGLGHSTLTGPAFARKYRNLCFGEVRDGHVIKMGQRLPSGFTISSFLDKLEVLEEKLEENPKEKFKGAVQVAAYIIKTLYFNDYVFSGATIREFTPHSGPLRDIITKFLANIKTPDVDPAELLDEDDLCFLVLSLAHTVNTTLGQQPPSYTTNGDQPVDQQTLPREVGVVSVTNSLSDAVAIGRTLFGIASLHSGVQDKSVADIIDEPIKDAQSDANENKIIDAVTATTIGNMIASSFLEEEIEVDFGLSGIWNDSGCHVEYRLPRNVSMTATSAEILGAVDGYIIGKTLGVNGVQKEWKLSTLLRAYYSSSGLTTIPVGDVLTFCQRRALFQKYNNEQLQKPLGYMVLAAKYKFGVANPQEHLGKLRQALSKLDSKLSEASGYPGDVCGTTFREDEPKCDTPTDLFVVLDTNMNTVDNQQKRDLQSVLLETLLGQLNFQRNISNVRVFASKRHGRQELLEILPASGSSSCAGCVARYLNLRNLDINAVGADSVYDVLYSLNGTLRAYKESSRHENGVPSKVVLYINLEEQGSRNYRGSENQIASAANVLSNGHPDVKKYAVGYKDNLNALNNAFHIVDISSVGTGEQLSLESLRNNLELRNLYKSICRDPAALQYEHCLPYGKRDEASAVFDGYVTPETVQYWSYSPWYFSASNYLQVKFSAGTNGHIKVCDVANKIQNDDRFTGLRCLETNNNVKTVIFNASSPCRSGSRACEPLKYAVIGKRQDRAVAQAHTGIVCEGLCRNQQQIKFLVNHEGMYCGGMLSAVFSPVTLLVTLIATLKSMS</sequence>
<protein>
    <submittedName>
        <fullName evidence="3">Putative secreted protein</fullName>
    </submittedName>
</protein>
<reference evidence="3" key="1">
    <citation type="submission" date="2018-03" db="EMBL/GenBank/DDBJ databases">
        <title>The relapsing fever spirochete Borrelia turicatae persists in the highly oxidative environment of its soft-bodied tick vector.</title>
        <authorList>
            <person name="Bourret T.J."/>
            <person name="Boyle W.K."/>
            <person name="Valenzuela J.G."/>
            <person name="Oliveira F."/>
            <person name="Lopez J.E."/>
        </authorList>
    </citation>
    <scope>NUCLEOTIDE SEQUENCE</scope>
    <source>
        <strain evidence="3">Kansas strain/isolate</strain>
        <tissue evidence="3">Salivary glands</tissue>
    </source>
</reference>
<proteinExistence type="predicted"/>
<evidence type="ECO:0000256" key="1">
    <source>
        <dbReference type="SAM" id="Phobius"/>
    </source>
</evidence>
<dbReference type="AlphaFoldDB" id="A0A2R5LLF3"/>
<feature type="transmembrane region" description="Helical" evidence="1">
    <location>
        <begin position="775"/>
        <end position="794"/>
    </location>
</feature>
<keyword evidence="1" id="KW-1133">Transmembrane helix</keyword>
<evidence type="ECO:0000313" key="3">
    <source>
        <dbReference type="EMBL" id="MBY10311.1"/>
    </source>
</evidence>
<feature type="signal peptide" evidence="2">
    <location>
        <begin position="1"/>
        <end position="19"/>
    </location>
</feature>
<keyword evidence="1" id="KW-0812">Transmembrane</keyword>
<keyword evidence="1" id="KW-0472">Membrane</keyword>
<name>A0A2R5LLF3_9ACAR</name>
<keyword evidence="2" id="KW-0732">Signal</keyword>
<evidence type="ECO:0000256" key="2">
    <source>
        <dbReference type="SAM" id="SignalP"/>
    </source>
</evidence>
<dbReference type="EMBL" id="GGLE01006185">
    <property type="protein sequence ID" value="MBY10311.1"/>
    <property type="molecule type" value="Transcribed_RNA"/>
</dbReference>
<feature type="chain" id="PRO_5015346578" evidence="2">
    <location>
        <begin position="20"/>
        <end position="798"/>
    </location>
</feature>
<accession>A0A2R5LLF3</accession>
<organism evidence="3">
    <name type="scientific">Ornithodoros turicata</name>
    <dbReference type="NCBI Taxonomy" id="34597"/>
    <lineage>
        <taxon>Eukaryota</taxon>
        <taxon>Metazoa</taxon>
        <taxon>Ecdysozoa</taxon>
        <taxon>Arthropoda</taxon>
        <taxon>Chelicerata</taxon>
        <taxon>Arachnida</taxon>
        <taxon>Acari</taxon>
        <taxon>Parasitiformes</taxon>
        <taxon>Ixodida</taxon>
        <taxon>Ixodoidea</taxon>
        <taxon>Argasidae</taxon>
        <taxon>Ornithodorinae</taxon>
        <taxon>Ornithodoros</taxon>
    </lineage>
</organism>